<reference evidence="1" key="1">
    <citation type="journal article" date="2023" name="Microbiol Resour">
        <title>Genome Sequences of Rhodoplanes serenus and Two Thermotolerant Strains, Rhodoplanes tepidamans and 'Rhodoplanes cryptolactis,' Further Refine the Genus.</title>
        <authorList>
            <person name="Rayyan A.A."/>
            <person name="Kyndt J.A."/>
        </authorList>
    </citation>
    <scope>NUCLEOTIDE SEQUENCE</scope>
    <source>
        <strain evidence="1">DSM 9987</strain>
    </source>
</reference>
<accession>A0ABT5JFP4</accession>
<evidence type="ECO:0000313" key="2">
    <source>
        <dbReference type="Proteomes" id="UP001165652"/>
    </source>
</evidence>
<sequence>MIDSLKAHFRELKMEQIFNVPRFIHAIDNKGNDFSLDIEKEQGQFVDRWTRGKGDLYIGECLVIEVEVDESFSDFTIEWFSFNGDRGNGKVAIIAIEPKHVGIQMDVRFELRSKETWHRLHGGIDDMLDIRYRVFPPTQAINDAKPR</sequence>
<organism evidence="1 2">
    <name type="scientific">Rhodoplanes tepidamans</name>
    <name type="common">Rhodoplanes cryptolactis</name>
    <dbReference type="NCBI Taxonomy" id="200616"/>
    <lineage>
        <taxon>Bacteria</taxon>
        <taxon>Pseudomonadati</taxon>
        <taxon>Pseudomonadota</taxon>
        <taxon>Alphaproteobacteria</taxon>
        <taxon>Hyphomicrobiales</taxon>
        <taxon>Nitrobacteraceae</taxon>
        <taxon>Rhodoplanes</taxon>
    </lineage>
</organism>
<keyword evidence="2" id="KW-1185">Reference proteome</keyword>
<name>A0ABT5JFP4_RHOTP</name>
<gene>
    <name evidence="1" type="ORF">PQJ73_20880</name>
</gene>
<reference evidence="1" key="2">
    <citation type="submission" date="2023-02" db="EMBL/GenBank/DDBJ databases">
        <authorList>
            <person name="Rayyan A."/>
            <person name="Meyer T."/>
            <person name="Kyndt J.A."/>
        </authorList>
    </citation>
    <scope>NUCLEOTIDE SEQUENCE</scope>
    <source>
        <strain evidence="1">DSM 9987</strain>
    </source>
</reference>
<dbReference type="EMBL" id="JAQQLI010000038">
    <property type="protein sequence ID" value="MDC7788151.1"/>
    <property type="molecule type" value="Genomic_DNA"/>
</dbReference>
<dbReference type="Proteomes" id="UP001165652">
    <property type="component" value="Unassembled WGS sequence"/>
</dbReference>
<protein>
    <submittedName>
        <fullName evidence="1">Uncharacterized protein</fullName>
    </submittedName>
</protein>
<comment type="caution">
    <text evidence="1">The sequence shown here is derived from an EMBL/GenBank/DDBJ whole genome shotgun (WGS) entry which is preliminary data.</text>
</comment>
<dbReference type="RefSeq" id="WP_272778989.1">
    <property type="nucleotide sequence ID" value="NZ_JAQQLI010000038.1"/>
</dbReference>
<proteinExistence type="predicted"/>
<evidence type="ECO:0000313" key="1">
    <source>
        <dbReference type="EMBL" id="MDC7788151.1"/>
    </source>
</evidence>